<dbReference type="GO" id="GO:0030154">
    <property type="term" value="P:cell differentiation"/>
    <property type="evidence" value="ECO:0007669"/>
    <property type="project" value="UniProtKB-KW"/>
</dbReference>
<feature type="active site" description="Proton acceptor" evidence="5">
    <location>
        <position position="57"/>
    </location>
</feature>
<evidence type="ECO:0000256" key="3">
    <source>
        <dbReference type="ARBA" id="ARBA00022782"/>
    </source>
</evidence>
<comment type="similarity">
    <text evidence="2">Belongs to the janus family.</text>
</comment>
<proteinExistence type="inferred from homology"/>
<name>A0A9P0CJ44_9CUCU</name>
<evidence type="ECO:0000313" key="8">
    <source>
        <dbReference type="Proteomes" id="UP001153636"/>
    </source>
</evidence>
<keyword evidence="3" id="KW-0221">Differentiation</keyword>
<reference evidence="7" key="1">
    <citation type="submission" date="2022-01" db="EMBL/GenBank/DDBJ databases">
        <authorList>
            <person name="King R."/>
        </authorList>
    </citation>
    <scope>NUCLEOTIDE SEQUENCE</scope>
</reference>
<dbReference type="Pfam" id="PF05005">
    <property type="entry name" value="Ocnus"/>
    <property type="match status" value="1"/>
</dbReference>
<dbReference type="SUPFAM" id="SSF143724">
    <property type="entry name" value="PHP14-like"/>
    <property type="match status" value="1"/>
</dbReference>
<evidence type="ECO:0008006" key="9">
    <source>
        <dbReference type="Google" id="ProtNLM"/>
    </source>
</evidence>
<sequence length="137" mass="15145">MQIIRRMSSAAISKLKDVDIDAKGVFKYILLKVKVPTADGKLEDKTIVRGYAECPFHTDINNKVISELETLKSQKIIQDFGSTVLGGGKIQHDPDKKTINVYGESTGYGKADHQLAVAILKKAYPNYNITFSEPSSK</sequence>
<accession>A0A9P0CJ44</accession>
<dbReference type="PANTHER" id="PTHR12258">
    <property type="entry name" value="JANUS-A/JANUS-B"/>
    <property type="match status" value="1"/>
</dbReference>
<keyword evidence="4" id="KW-0726">Sexual differentiation</keyword>
<dbReference type="AlphaFoldDB" id="A0A9P0CJ44"/>
<evidence type="ECO:0000256" key="6">
    <source>
        <dbReference type="PIRSR" id="PIRSR607702-2"/>
    </source>
</evidence>
<dbReference type="Gene3D" id="3.50.20.20">
    <property type="entry name" value="Janus/Ocnus"/>
    <property type="match status" value="1"/>
</dbReference>
<dbReference type="OrthoDB" id="10249612at2759"/>
<evidence type="ECO:0000256" key="4">
    <source>
        <dbReference type="ARBA" id="ARBA00022928"/>
    </source>
</evidence>
<evidence type="ECO:0000256" key="5">
    <source>
        <dbReference type="PIRSR" id="PIRSR607702-1"/>
    </source>
</evidence>
<feature type="binding site" evidence="6">
    <location>
        <position position="27"/>
    </location>
    <ligand>
        <name>substrate</name>
    </ligand>
</feature>
<evidence type="ECO:0000256" key="1">
    <source>
        <dbReference type="ARBA" id="ARBA00002508"/>
    </source>
</evidence>
<dbReference type="GO" id="GO:0007548">
    <property type="term" value="P:sex differentiation"/>
    <property type="evidence" value="ECO:0007669"/>
    <property type="project" value="UniProtKB-KW"/>
</dbReference>
<evidence type="ECO:0000256" key="2">
    <source>
        <dbReference type="ARBA" id="ARBA00010971"/>
    </source>
</evidence>
<dbReference type="EMBL" id="OV651822">
    <property type="protein sequence ID" value="CAH1100810.1"/>
    <property type="molecule type" value="Genomic_DNA"/>
</dbReference>
<evidence type="ECO:0000313" key="7">
    <source>
        <dbReference type="EMBL" id="CAH1100810.1"/>
    </source>
</evidence>
<organism evidence="7 8">
    <name type="scientific">Psylliodes chrysocephalus</name>
    <dbReference type="NCBI Taxonomy" id="3402493"/>
    <lineage>
        <taxon>Eukaryota</taxon>
        <taxon>Metazoa</taxon>
        <taxon>Ecdysozoa</taxon>
        <taxon>Arthropoda</taxon>
        <taxon>Hexapoda</taxon>
        <taxon>Insecta</taxon>
        <taxon>Pterygota</taxon>
        <taxon>Neoptera</taxon>
        <taxon>Endopterygota</taxon>
        <taxon>Coleoptera</taxon>
        <taxon>Polyphaga</taxon>
        <taxon>Cucujiformia</taxon>
        <taxon>Chrysomeloidea</taxon>
        <taxon>Chrysomelidae</taxon>
        <taxon>Galerucinae</taxon>
        <taxon>Alticini</taxon>
        <taxon>Psylliodes</taxon>
    </lineage>
</organism>
<gene>
    <name evidence="7" type="ORF">PSYICH_LOCUS2201</name>
</gene>
<dbReference type="GO" id="GO:0101006">
    <property type="term" value="F:protein histidine phosphatase activity"/>
    <property type="evidence" value="ECO:0007669"/>
    <property type="project" value="TreeGrafter"/>
</dbReference>
<dbReference type="Proteomes" id="UP001153636">
    <property type="component" value="Chromosome 10"/>
</dbReference>
<dbReference type="PANTHER" id="PTHR12258:SF5">
    <property type="entry name" value="BCDNA.GH02250-RELATED"/>
    <property type="match status" value="1"/>
</dbReference>
<dbReference type="GO" id="GO:0005829">
    <property type="term" value="C:cytosol"/>
    <property type="evidence" value="ECO:0007669"/>
    <property type="project" value="TreeGrafter"/>
</dbReference>
<protein>
    <recommendedName>
        <fullName evidence="9">Sex-regulated protein janus-A</fullName>
    </recommendedName>
</protein>
<dbReference type="InterPro" id="IPR007702">
    <property type="entry name" value="Janus"/>
</dbReference>
<comment type="function">
    <text evidence="1">JanA and janB regulate somatic sex differentiation.</text>
</comment>
<dbReference type="InterPro" id="IPR038596">
    <property type="entry name" value="Janus_sf"/>
</dbReference>
<keyword evidence="8" id="KW-1185">Reference proteome</keyword>